<dbReference type="Gene3D" id="2.30.30.60">
    <property type="match status" value="1"/>
</dbReference>
<dbReference type="SUPFAM" id="SSF50182">
    <property type="entry name" value="Sm-like ribonucleoproteins"/>
    <property type="match status" value="1"/>
</dbReference>
<evidence type="ECO:0000256" key="6">
    <source>
        <dbReference type="ARBA" id="ARBA00023136"/>
    </source>
</evidence>
<evidence type="ECO:0000259" key="8">
    <source>
        <dbReference type="Pfam" id="PF00924"/>
    </source>
</evidence>
<dbReference type="Gene3D" id="1.10.287.1260">
    <property type="match status" value="1"/>
</dbReference>
<sequence>MKERFITTFQSYWENILEKTPEITLGFVLLLFFIFIGVFIRRLIENRLKKKVQDRLLLVFIGRAVLLIFSIIGIVVFLKQVGLGSAAGGLLAGAGVSALILGFAFKDLGENFLAGFFLAFSRPFKSGDIIEINSLLGKVKEMTLRNTHIRTYDGRDIYIPNALLIKNPLTNYTKDGLMRHDFVIGIDYGEDVAEVTKSILETLNALPNLVQKDDLKPFVIINDFGTSTINLRIFFWINTFDFLGSLTVLKSSVLQTVVKKLKTEGVNLPADIVELKIYQDGQSIPINIKNLSSVEELKRKKL</sequence>
<evidence type="ECO:0000256" key="7">
    <source>
        <dbReference type="SAM" id="Phobius"/>
    </source>
</evidence>
<dbReference type="PANTHER" id="PTHR30221">
    <property type="entry name" value="SMALL-CONDUCTANCE MECHANOSENSITIVE CHANNEL"/>
    <property type="match status" value="1"/>
</dbReference>
<keyword evidence="6 7" id="KW-0472">Membrane</keyword>
<keyword evidence="11" id="KW-1185">Reference proteome</keyword>
<gene>
    <name evidence="10" type="ORF">QYS49_33085</name>
</gene>
<dbReference type="AlphaFoldDB" id="A0AA51NBG4"/>
<keyword evidence="5 7" id="KW-1133">Transmembrane helix</keyword>
<dbReference type="InterPro" id="IPR006685">
    <property type="entry name" value="MscS_channel_2nd"/>
</dbReference>
<feature type="transmembrane region" description="Helical" evidence="7">
    <location>
        <begin position="56"/>
        <end position="78"/>
    </location>
</feature>
<dbReference type="InterPro" id="IPR011014">
    <property type="entry name" value="MscS_channel_TM-2"/>
</dbReference>
<feature type="domain" description="Mechanosensitive ion channel MscS C-terminal" evidence="9">
    <location>
        <begin position="181"/>
        <end position="267"/>
    </location>
</feature>
<comment type="similarity">
    <text evidence="2">Belongs to the MscS (TC 1.A.23) family.</text>
</comment>
<accession>A0AA51NBG4</accession>
<evidence type="ECO:0000256" key="3">
    <source>
        <dbReference type="ARBA" id="ARBA00022475"/>
    </source>
</evidence>
<dbReference type="PANTHER" id="PTHR30221:SF1">
    <property type="entry name" value="SMALL-CONDUCTANCE MECHANOSENSITIVE CHANNEL"/>
    <property type="match status" value="1"/>
</dbReference>
<reference evidence="10 11" key="1">
    <citation type="submission" date="2023-08" db="EMBL/GenBank/DDBJ databases">
        <title>Comparative genomics and taxonomic characterization of three novel marine species of genus Marivirga.</title>
        <authorList>
            <person name="Muhammad N."/>
            <person name="Kim S.-G."/>
        </authorList>
    </citation>
    <scope>NUCLEOTIDE SEQUENCE [LARGE SCALE GENOMIC DNA]</scope>
    <source>
        <strain evidence="10 11">BDSF4-3</strain>
    </source>
</reference>
<dbReference type="InterPro" id="IPR045275">
    <property type="entry name" value="MscS_archaea/bacteria_type"/>
</dbReference>
<dbReference type="SUPFAM" id="SSF82689">
    <property type="entry name" value="Mechanosensitive channel protein MscS (YggB), C-terminal domain"/>
    <property type="match status" value="1"/>
</dbReference>
<evidence type="ECO:0000256" key="5">
    <source>
        <dbReference type="ARBA" id="ARBA00022989"/>
    </source>
</evidence>
<feature type="transmembrane region" description="Helical" evidence="7">
    <location>
        <begin position="23"/>
        <end position="44"/>
    </location>
</feature>
<dbReference type="SUPFAM" id="SSF82861">
    <property type="entry name" value="Mechanosensitive channel protein MscS (YggB), transmembrane region"/>
    <property type="match status" value="1"/>
</dbReference>
<keyword evidence="4 7" id="KW-0812">Transmembrane</keyword>
<evidence type="ECO:0000256" key="1">
    <source>
        <dbReference type="ARBA" id="ARBA00004651"/>
    </source>
</evidence>
<dbReference type="RefSeq" id="WP_308350226.1">
    <property type="nucleotide sequence ID" value="NZ_CP129971.1"/>
</dbReference>
<dbReference type="InterPro" id="IPR010920">
    <property type="entry name" value="LSM_dom_sf"/>
</dbReference>
<evidence type="ECO:0000259" key="9">
    <source>
        <dbReference type="Pfam" id="PF21082"/>
    </source>
</evidence>
<dbReference type="InterPro" id="IPR011066">
    <property type="entry name" value="MscS_channel_C_sf"/>
</dbReference>
<feature type="domain" description="Mechanosensitive ion channel MscS" evidence="8">
    <location>
        <begin position="110"/>
        <end position="174"/>
    </location>
</feature>
<dbReference type="Pfam" id="PF00924">
    <property type="entry name" value="MS_channel_2nd"/>
    <property type="match status" value="1"/>
</dbReference>
<organism evidence="10 11">
    <name type="scientific">Marivirga salinarum</name>
    <dbReference type="NCBI Taxonomy" id="3059078"/>
    <lineage>
        <taxon>Bacteria</taxon>
        <taxon>Pseudomonadati</taxon>
        <taxon>Bacteroidota</taxon>
        <taxon>Cytophagia</taxon>
        <taxon>Cytophagales</taxon>
        <taxon>Marivirgaceae</taxon>
        <taxon>Marivirga</taxon>
    </lineage>
</organism>
<feature type="transmembrane region" description="Helical" evidence="7">
    <location>
        <begin position="84"/>
        <end position="105"/>
    </location>
</feature>
<evidence type="ECO:0000256" key="4">
    <source>
        <dbReference type="ARBA" id="ARBA00022692"/>
    </source>
</evidence>
<name>A0AA51NBG4_9BACT</name>
<protein>
    <submittedName>
        <fullName evidence="10">Mechanosensitive ion channel</fullName>
    </submittedName>
</protein>
<proteinExistence type="inferred from homology"/>
<dbReference type="EMBL" id="CP129971">
    <property type="protein sequence ID" value="WMN12277.1"/>
    <property type="molecule type" value="Genomic_DNA"/>
</dbReference>
<dbReference type="InterPro" id="IPR023408">
    <property type="entry name" value="MscS_beta-dom_sf"/>
</dbReference>
<dbReference type="Proteomes" id="UP001230496">
    <property type="component" value="Chromosome"/>
</dbReference>
<keyword evidence="3" id="KW-1003">Cell membrane</keyword>
<comment type="subcellular location">
    <subcellularLocation>
        <location evidence="1">Cell membrane</location>
        <topology evidence="1">Multi-pass membrane protein</topology>
    </subcellularLocation>
</comment>
<dbReference type="GO" id="GO:0005886">
    <property type="term" value="C:plasma membrane"/>
    <property type="evidence" value="ECO:0007669"/>
    <property type="project" value="UniProtKB-SubCell"/>
</dbReference>
<evidence type="ECO:0000256" key="2">
    <source>
        <dbReference type="ARBA" id="ARBA00008017"/>
    </source>
</evidence>
<evidence type="ECO:0000313" key="11">
    <source>
        <dbReference type="Proteomes" id="UP001230496"/>
    </source>
</evidence>
<dbReference type="GO" id="GO:0008381">
    <property type="term" value="F:mechanosensitive monoatomic ion channel activity"/>
    <property type="evidence" value="ECO:0007669"/>
    <property type="project" value="InterPro"/>
</dbReference>
<dbReference type="InterPro" id="IPR049278">
    <property type="entry name" value="MS_channel_C"/>
</dbReference>
<dbReference type="Gene3D" id="3.30.70.100">
    <property type="match status" value="1"/>
</dbReference>
<dbReference type="KEGG" id="msaa:QYS49_33085"/>
<evidence type="ECO:0000313" key="10">
    <source>
        <dbReference type="EMBL" id="WMN12277.1"/>
    </source>
</evidence>
<dbReference type="Pfam" id="PF21082">
    <property type="entry name" value="MS_channel_3rd"/>
    <property type="match status" value="1"/>
</dbReference>